<protein>
    <submittedName>
        <fullName evidence="2">Uncharacterized protein</fullName>
    </submittedName>
</protein>
<evidence type="ECO:0000313" key="2">
    <source>
        <dbReference type="EMBL" id="KAG7401072.1"/>
    </source>
</evidence>
<keyword evidence="3" id="KW-1185">Reference proteome</keyword>
<name>A0A8T1X4G9_9STRA</name>
<evidence type="ECO:0000313" key="3">
    <source>
        <dbReference type="Proteomes" id="UP000693981"/>
    </source>
</evidence>
<comment type="caution">
    <text evidence="2">The sequence shown here is derived from an EMBL/GenBank/DDBJ whole genome shotgun (WGS) entry which is preliminary data.</text>
</comment>
<dbReference type="AlphaFoldDB" id="A0A8T1X4G9"/>
<dbReference type="Proteomes" id="UP000693981">
    <property type="component" value="Unassembled WGS sequence"/>
</dbReference>
<evidence type="ECO:0000256" key="1">
    <source>
        <dbReference type="SAM" id="MobiDB-lite"/>
    </source>
</evidence>
<accession>A0A8T1X4G9</accession>
<dbReference type="OrthoDB" id="72752at2759"/>
<gene>
    <name evidence="2" type="ORF">PHYBOEH_003267</name>
</gene>
<dbReference type="EMBL" id="JAGDFL010000019">
    <property type="protein sequence ID" value="KAG7401072.1"/>
    <property type="molecule type" value="Genomic_DNA"/>
</dbReference>
<sequence length="252" mass="27678">MAGASPKKNGSAPHTPKRSHPKSSPSPSPSRGPDDVDADELTALIKAVKFAHPDFGVKRVHDTVLSHGGKFARVPIKRVKRYMHKLGMNSPNEDDAKTPVKLMTIGADSKSQREGAPDAAGLTDDSVWLPVKLDEPASKLQEFPYQAVIRMTTTEEGDAQGSLGEIYKIQVALEEDGSLSTIHPMLVYNKQRSRKTFLHPDSPAYLPVQRLVASQGEKGAVGGSKAYFWGRYFKIEDMLYINTEKIAPAQQW</sequence>
<feature type="region of interest" description="Disordered" evidence="1">
    <location>
        <begin position="1"/>
        <end position="38"/>
    </location>
</feature>
<reference evidence="2" key="1">
    <citation type="submission" date="2021-02" db="EMBL/GenBank/DDBJ databases">
        <authorList>
            <person name="Palmer J.M."/>
        </authorList>
    </citation>
    <scope>NUCLEOTIDE SEQUENCE</scope>
    <source>
        <strain evidence="2">SCRP23</strain>
    </source>
</reference>
<organism evidence="2 3">
    <name type="scientific">Phytophthora boehmeriae</name>
    <dbReference type="NCBI Taxonomy" id="109152"/>
    <lineage>
        <taxon>Eukaryota</taxon>
        <taxon>Sar</taxon>
        <taxon>Stramenopiles</taxon>
        <taxon>Oomycota</taxon>
        <taxon>Peronosporomycetes</taxon>
        <taxon>Peronosporales</taxon>
        <taxon>Peronosporaceae</taxon>
        <taxon>Phytophthora</taxon>
    </lineage>
</organism>
<proteinExistence type="predicted"/>